<evidence type="ECO:0000313" key="3">
    <source>
        <dbReference type="Proteomes" id="UP000230233"/>
    </source>
</evidence>
<keyword evidence="1" id="KW-0812">Transmembrane</keyword>
<accession>A0A2G5V1T2</accession>
<dbReference type="Proteomes" id="UP000230233">
    <property type="component" value="Chromosome II"/>
</dbReference>
<dbReference type="AlphaFoldDB" id="A0A2G5V1T2"/>
<keyword evidence="1" id="KW-1133">Transmembrane helix</keyword>
<gene>
    <name evidence="2" type="primary">Cnig_chr_II.g5577</name>
    <name evidence="2" type="ORF">B9Z55_005577</name>
</gene>
<evidence type="ECO:0000313" key="2">
    <source>
        <dbReference type="EMBL" id="PIC45611.1"/>
    </source>
</evidence>
<organism evidence="2 3">
    <name type="scientific">Caenorhabditis nigoni</name>
    <dbReference type="NCBI Taxonomy" id="1611254"/>
    <lineage>
        <taxon>Eukaryota</taxon>
        <taxon>Metazoa</taxon>
        <taxon>Ecdysozoa</taxon>
        <taxon>Nematoda</taxon>
        <taxon>Chromadorea</taxon>
        <taxon>Rhabditida</taxon>
        <taxon>Rhabditina</taxon>
        <taxon>Rhabditomorpha</taxon>
        <taxon>Rhabditoidea</taxon>
        <taxon>Rhabditidae</taxon>
        <taxon>Peloderinae</taxon>
        <taxon>Caenorhabditis</taxon>
    </lineage>
</organism>
<proteinExistence type="predicted"/>
<comment type="caution">
    <text evidence="2">The sequence shown here is derived from an EMBL/GenBank/DDBJ whole genome shotgun (WGS) entry which is preliminary data.</text>
</comment>
<protein>
    <submittedName>
        <fullName evidence="2">Uncharacterized protein</fullName>
    </submittedName>
</protein>
<name>A0A2G5V1T2_9PELO</name>
<dbReference type="OrthoDB" id="10610508at2759"/>
<reference evidence="3" key="1">
    <citation type="submission" date="2017-10" db="EMBL/GenBank/DDBJ databases">
        <title>Rapid genome shrinkage in a self-fertile nematode reveals novel sperm competition proteins.</title>
        <authorList>
            <person name="Yin D."/>
            <person name="Schwarz E.M."/>
            <person name="Thomas C.G."/>
            <person name="Felde R.L."/>
            <person name="Korf I.F."/>
            <person name="Cutter A.D."/>
            <person name="Schartner C.M."/>
            <person name="Ralston E.J."/>
            <person name="Meyer B.J."/>
            <person name="Haag E.S."/>
        </authorList>
    </citation>
    <scope>NUCLEOTIDE SEQUENCE [LARGE SCALE GENOMIC DNA]</scope>
    <source>
        <strain evidence="3">JU1422</strain>
    </source>
</reference>
<keyword evidence="1" id="KW-0472">Membrane</keyword>
<sequence>MPSTSTCLQRLFSLISKNSMFPCLDTIFLFSFTRRGVSTTFPIFLFSNSFLCQLFFFLFRQVPSTTLDVAAKIDEWLQSWHLGGPGKAPRLATGPKWPLSLCSVGGSFVC</sequence>
<feature type="transmembrane region" description="Helical" evidence="1">
    <location>
        <begin position="39"/>
        <end position="59"/>
    </location>
</feature>
<keyword evidence="3" id="KW-1185">Reference proteome</keyword>
<dbReference type="EMBL" id="PDUG01000002">
    <property type="protein sequence ID" value="PIC45611.1"/>
    <property type="molecule type" value="Genomic_DNA"/>
</dbReference>
<evidence type="ECO:0000256" key="1">
    <source>
        <dbReference type="SAM" id="Phobius"/>
    </source>
</evidence>